<dbReference type="CDD" id="cd00077">
    <property type="entry name" value="HDc"/>
    <property type="match status" value="1"/>
</dbReference>
<dbReference type="OrthoDB" id="9778453at2"/>
<dbReference type="InterPro" id="IPR006674">
    <property type="entry name" value="HD_domain"/>
</dbReference>
<gene>
    <name evidence="2" type="ORF">FJU11_10360</name>
</gene>
<dbReference type="Pfam" id="PF01966">
    <property type="entry name" value="HD"/>
    <property type="match status" value="1"/>
</dbReference>
<proteinExistence type="predicted"/>
<reference evidence="2 3" key="1">
    <citation type="submission" date="2019-06" db="EMBL/GenBank/DDBJ databases">
        <authorList>
            <person name="Li M."/>
        </authorList>
    </citation>
    <scope>NUCLEOTIDE SEQUENCE [LARGE SCALE GENOMIC DNA]</scope>
    <source>
        <strain evidence="2 3">BGMRC6574</strain>
    </source>
</reference>
<evidence type="ECO:0000313" key="2">
    <source>
        <dbReference type="EMBL" id="TPW27938.1"/>
    </source>
</evidence>
<dbReference type="SMART" id="SM00471">
    <property type="entry name" value="HDc"/>
    <property type="match status" value="1"/>
</dbReference>
<organism evidence="2 3">
    <name type="scientific">Pararhizobium mangrovi</name>
    <dbReference type="NCBI Taxonomy" id="2590452"/>
    <lineage>
        <taxon>Bacteria</taxon>
        <taxon>Pseudomonadati</taxon>
        <taxon>Pseudomonadota</taxon>
        <taxon>Alphaproteobacteria</taxon>
        <taxon>Hyphomicrobiales</taxon>
        <taxon>Rhizobiaceae</taxon>
        <taxon>Rhizobium/Agrobacterium group</taxon>
        <taxon>Pararhizobium</taxon>
    </lineage>
</organism>
<dbReference type="SUPFAM" id="SSF109604">
    <property type="entry name" value="HD-domain/PDEase-like"/>
    <property type="match status" value="1"/>
</dbReference>
<dbReference type="AlphaFoldDB" id="A0A506U3B4"/>
<dbReference type="NCBIfam" id="TIGR00277">
    <property type="entry name" value="HDIG"/>
    <property type="match status" value="1"/>
</dbReference>
<keyword evidence="3" id="KW-1185">Reference proteome</keyword>
<dbReference type="Gene3D" id="1.10.3210.10">
    <property type="entry name" value="Hypothetical protein af1432"/>
    <property type="match status" value="1"/>
</dbReference>
<feature type="domain" description="HD/PDEase" evidence="1">
    <location>
        <begin position="74"/>
        <end position="210"/>
    </location>
</feature>
<dbReference type="InterPro" id="IPR006675">
    <property type="entry name" value="HDIG_dom"/>
</dbReference>
<evidence type="ECO:0000313" key="3">
    <source>
        <dbReference type="Proteomes" id="UP000320314"/>
    </source>
</evidence>
<dbReference type="Proteomes" id="UP000320314">
    <property type="component" value="Unassembled WGS sequence"/>
</dbReference>
<evidence type="ECO:0000259" key="1">
    <source>
        <dbReference type="SMART" id="SM00471"/>
    </source>
</evidence>
<comment type="caution">
    <text evidence="2">The sequence shown here is derived from an EMBL/GenBank/DDBJ whole genome shotgun (WGS) entry which is preliminary data.</text>
</comment>
<protein>
    <submittedName>
        <fullName evidence="2">HD domain-containing protein</fullName>
    </submittedName>
</protein>
<dbReference type="InterPro" id="IPR003607">
    <property type="entry name" value="HD/PDEase_dom"/>
</dbReference>
<name>A0A506U3B4_9HYPH</name>
<accession>A0A506U3B4</accession>
<sequence length="218" mass="24250">MQEEQTVRLRGKTVVVTEEMRQKVLEEMPEIAWISDEGLKAKVLGAWAGALAASGFDRIGDMKPSGNYDSMPLRAGTQADHMRSVTRLAVAMAEEFDSLLPGFKYDRDILIAGGLCHDIGKVWEFDPENVERWRADPSNSGMPSIRHPGYGVHICLTAELPEEVAHIAGAHSGEGELLTRSLENTIIHWADYSFWKIIESGGQLADRDDWLPPEKKAH</sequence>
<dbReference type="EMBL" id="VHLH01000018">
    <property type="protein sequence ID" value="TPW27938.1"/>
    <property type="molecule type" value="Genomic_DNA"/>
</dbReference>